<dbReference type="PANTHER" id="PTHR46720">
    <property type="entry name" value="HYDROXYLASE, PUTATIVE (AFU_ORTHOLOGUE AFUA_3G01460)-RELATED"/>
    <property type="match status" value="1"/>
</dbReference>
<keyword evidence="4" id="KW-0274">FAD</keyword>
<protein>
    <recommendedName>
        <fullName evidence="6">FAD-binding domain-containing protein</fullName>
    </recommendedName>
</protein>
<accession>A0AAD9AY58</accession>
<dbReference type="GO" id="GO:0071949">
    <property type="term" value="F:FAD binding"/>
    <property type="evidence" value="ECO:0007669"/>
    <property type="project" value="InterPro"/>
</dbReference>
<evidence type="ECO:0000313" key="7">
    <source>
        <dbReference type="EMBL" id="KAK1854830.1"/>
    </source>
</evidence>
<evidence type="ECO:0000259" key="6">
    <source>
        <dbReference type="Pfam" id="PF01494"/>
    </source>
</evidence>
<dbReference type="GO" id="GO:0016491">
    <property type="term" value="F:oxidoreductase activity"/>
    <property type="evidence" value="ECO:0007669"/>
    <property type="project" value="UniProtKB-KW"/>
</dbReference>
<dbReference type="InterPro" id="IPR002938">
    <property type="entry name" value="FAD-bd"/>
</dbReference>
<evidence type="ECO:0000256" key="4">
    <source>
        <dbReference type="ARBA" id="ARBA00022827"/>
    </source>
</evidence>
<dbReference type="Proteomes" id="UP001243330">
    <property type="component" value="Unassembled WGS sequence"/>
</dbReference>
<evidence type="ECO:0000313" key="8">
    <source>
        <dbReference type="Proteomes" id="UP001243330"/>
    </source>
</evidence>
<dbReference type="Pfam" id="PF01494">
    <property type="entry name" value="FAD_binding_3"/>
    <property type="match status" value="1"/>
</dbReference>
<dbReference type="EMBL" id="JAQOWY010000030">
    <property type="protein sequence ID" value="KAK1854830.1"/>
    <property type="molecule type" value="Genomic_DNA"/>
</dbReference>
<evidence type="ECO:0000256" key="1">
    <source>
        <dbReference type="ARBA" id="ARBA00001974"/>
    </source>
</evidence>
<dbReference type="Gene3D" id="3.50.50.60">
    <property type="entry name" value="FAD/NAD(P)-binding domain"/>
    <property type="match status" value="1"/>
</dbReference>
<feature type="domain" description="FAD-binding" evidence="6">
    <location>
        <begin position="55"/>
        <end position="401"/>
    </location>
</feature>
<evidence type="ECO:0000256" key="5">
    <source>
        <dbReference type="ARBA" id="ARBA00023002"/>
    </source>
</evidence>
<dbReference type="PRINTS" id="PR00420">
    <property type="entry name" value="RNGMNOXGNASE"/>
</dbReference>
<evidence type="ECO:0000256" key="2">
    <source>
        <dbReference type="ARBA" id="ARBA00007992"/>
    </source>
</evidence>
<dbReference type="GO" id="GO:0044550">
    <property type="term" value="P:secondary metabolite biosynthetic process"/>
    <property type="evidence" value="ECO:0007669"/>
    <property type="project" value="TreeGrafter"/>
</dbReference>
<proteinExistence type="inferred from homology"/>
<gene>
    <name evidence="7" type="ORF">CCHR01_02510</name>
</gene>
<comment type="similarity">
    <text evidence="2">Belongs to the paxM FAD-dependent monooxygenase family.</text>
</comment>
<dbReference type="PANTHER" id="PTHR46720:SF3">
    <property type="entry name" value="FAD-BINDING DOMAIN-CONTAINING PROTEIN-RELATED"/>
    <property type="match status" value="1"/>
</dbReference>
<keyword evidence="8" id="KW-1185">Reference proteome</keyword>
<reference evidence="7" key="1">
    <citation type="submission" date="2023-01" db="EMBL/GenBank/DDBJ databases">
        <title>Colletotrichum chrysophilum M932 genome sequence.</title>
        <authorList>
            <person name="Baroncelli R."/>
        </authorList>
    </citation>
    <scope>NUCLEOTIDE SEQUENCE</scope>
    <source>
        <strain evidence="7">M932</strain>
    </source>
</reference>
<keyword evidence="3" id="KW-0285">Flavoprotein</keyword>
<dbReference type="InterPro" id="IPR051104">
    <property type="entry name" value="FAD_monoxygenase"/>
</dbReference>
<dbReference type="SUPFAM" id="SSF51905">
    <property type="entry name" value="FAD/NAD(P)-binding domain"/>
    <property type="match status" value="1"/>
</dbReference>
<name>A0AAD9AY58_9PEZI</name>
<comment type="caution">
    <text evidence="7">The sequence shown here is derived from an EMBL/GenBank/DDBJ whole genome shotgun (WGS) entry which is preliminary data.</text>
</comment>
<comment type="cofactor">
    <cofactor evidence="1">
        <name>FAD</name>
        <dbReference type="ChEBI" id="CHEBI:57692"/>
    </cofactor>
</comment>
<keyword evidence="5" id="KW-0560">Oxidoreductase</keyword>
<dbReference type="InterPro" id="IPR036188">
    <property type="entry name" value="FAD/NAD-bd_sf"/>
</dbReference>
<dbReference type="AlphaFoldDB" id="A0AAD9AY58"/>
<evidence type="ECO:0000256" key="3">
    <source>
        <dbReference type="ARBA" id="ARBA00022630"/>
    </source>
</evidence>
<sequence>MPSDQLEVPAFTAKLKIGRIGITPKSMWQPGDGTVSNAGNKLLVDIVGQDSRPLKVAIIGGGPGGLSAAIEFQKLSFVRWTLYEKKPAVSETGAGVSLQRNTWRLLEFNGVAKHFSEEDFFRCQDGSNKHIRNGRNGELMDIISHAENTIPQHRTCRVMRSKLQAALLKEVDKSKIMTSKCLVSVDFVAGGRCRLTFKDGFVDEVDLLIGADGIRSVVRSFVSPSHHLGYNGHFTYRMTISQKDAKEIHDLPWAPTFWLGNVGHYVFTCPLGGDDFEVTLRIPRPPEKEEFVSWGRPCDLAPIAEDFNMFCDPVRHAIRLSTHAECQEFALFTGSSLKRIVARDAVALIGDASHPLSGALGAGAGFALEDVYALSRCLSWAWSHRWSLGVALEHYDRIRSPHYLDIYRVLGRVNETEAAVAAENLDIDTEVKERVRRTDEARDNWVYYYEVDKVVARTLKTPEFTADARL</sequence>
<organism evidence="7 8">
    <name type="scientific">Colletotrichum chrysophilum</name>
    <dbReference type="NCBI Taxonomy" id="1836956"/>
    <lineage>
        <taxon>Eukaryota</taxon>
        <taxon>Fungi</taxon>
        <taxon>Dikarya</taxon>
        <taxon>Ascomycota</taxon>
        <taxon>Pezizomycotina</taxon>
        <taxon>Sordariomycetes</taxon>
        <taxon>Hypocreomycetidae</taxon>
        <taxon>Glomerellales</taxon>
        <taxon>Glomerellaceae</taxon>
        <taxon>Colletotrichum</taxon>
        <taxon>Colletotrichum gloeosporioides species complex</taxon>
    </lineage>
</organism>